<evidence type="ECO:0000313" key="2">
    <source>
        <dbReference type="Proteomes" id="UP001153404"/>
    </source>
</evidence>
<evidence type="ECO:0000313" key="1">
    <source>
        <dbReference type="EMBL" id="MDG0811220.1"/>
    </source>
</evidence>
<reference evidence="1" key="1">
    <citation type="submission" date="2022-10" db="EMBL/GenBank/DDBJ databases">
        <title>Comparative genomic analysis of Cohnella hashimotonis sp. nov., isolated from the International Space Station.</title>
        <authorList>
            <person name="Simpson A."/>
            <person name="Venkateswaran K."/>
        </authorList>
    </citation>
    <scope>NUCLEOTIDE SEQUENCE</scope>
    <source>
        <strain evidence="1">DSM 28161</strain>
    </source>
</reference>
<dbReference type="Gene3D" id="3.20.20.510">
    <property type="entry name" value="Uncharacterised protein PF12979, DUF3863"/>
    <property type="match status" value="1"/>
</dbReference>
<sequence length="540" mass="60913">MNASGAIYPNRVNIINFIRGVEPREPIDLVEPVREQLALVRKHGLPATWLLQYDALIDPAFTDLLLREADASQEIGVWFEIVQPLAEKAGIPWRGRHAWDSHAHIAFSAGYTPQERERLADVLMEDFRARFGRYPQSVGSWFMDAHALAYFSDKYGIDASCNCKDQWGTDGYTLWGGYYNQAYYPSRLNGFMPAQTEAAQIPVPVFRMLGSDPIYQYDARLGGNGQAVITLEPVYAGKEGGGGIPEWVRWFFDVNFRKEQISFGYTQVGQENSFGWAAMKDGLTDQVELLAARQGEGMLRVETLGASGRWFKARYPVTPASSLCALTDWRQEGRQSVWYYSRYYRLNLLNNDGDLCIRDIHRFDERYEERYLREPCPDRNSRYDTLPIVDSARWGIGGAASGLRPVVYDGTGEARPLAVRALETDESVPGELVVLVRLEGADTLRIHCAEGRIRFSSSLPDWGLCLTWGSTSELPEMRLDEDAIDYRFEGYAYRMPLIGTRPSWIGPEGAASGGIELRAFGRELVLEQNESRRPGTASSD</sequence>
<dbReference type="Proteomes" id="UP001153404">
    <property type="component" value="Unassembled WGS sequence"/>
</dbReference>
<accession>A0A9X4KUS0</accession>
<protein>
    <submittedName>
        <fullName evidence="1">Uncharacterized protein</fullName>
    </submittedName>
</protein>
<organism evidence="1 2">
    <name type="scientific">Cohnella rhizosphaerae</name>
    <dbReference type="NCBI Taxonomy" id="1457232"/>
    <lineage>
        <taxon>Bacteria</taxon>
        <taxon>Bacillati</taxon>
        <taxon>Bacillota</taxon>
        <taxon>Bacilli</taxon>
        <taxon>Bacillales</taxon>
        <taxon>Paenibacillaceae</taxon>
        <taxon>Cohnella</taxon>
    </lineage>
</organism>
<gene>
    <name evidence="1" type="ORF">OMP40_19010</name>
</gene>
<comment type="caution">
    <text evidence="1">The sequence shown here is derived from an EMBL/GenBank/DDBJ whole genome shotgun (WGS) entry which is preliminary data.</text>
</comment>
<name>A0A9X4KUS0_9BACL</name>
<dbReference type="EMBL" id="JAPDIA010000007">
    <property type="protein sequence ID" value="MDG0811220.1"/>
    <property type="molecule type" value="Genomic_DNA"/>
</dbReference>
<dbReference type="RefSeq" id="WP_277533706.1">
    <property type="nucleotide sequence ID" value="NZ_JAPDIA010000007.1"/>
</dbReference>
<keyword evidence="2" id="KW-1185">Reference proteome</keyword>
<dbReference type="AlphaFoldDB" id="A0A9X4KUS0"/>
<proteinExistence type="predicted"/>